<comment type="caution">
    <text evidence="2">The sequence shown here is derived from an EMBL/GenBank/DDBJ whole genome shotgun (WGS) entry which is preliminary data.</text>
</comment>
<dbReference type="Proteomes" id="UP000554482">
    <property type="component" value="Unassembled WGS sequence"/>
</dbReference>
<feature type="transmembrane region" description="Helical" evidence="1">
    <location>
        <begin position="44"/>
        <end position="69"/>
    </location>
</feature>
<proteinExistence type="predicted"/>
<gene>
    <name evidence="2" type="ORF">FRX31_002790</name>
</gene>
<dbReference type="AlphaFoldDB" id="A0A7J6XCV0"/>
<dbReference type="EMBL" id="JABWDY010001191">
    <property type="protein sequence ID" value="KAF5207626.1"/>
    <property type="molecule type" value="Genomic_DNA"/>
</dbReference>
<accession>A0A7J6XCV0</accession>
<keyword evidence="1" id="KW-1133">Transmembrane helix</keyword>
<reference evidence="2 3" key="1">
    <citation type="submission" date="2020-06" db="EMBL/GenBank/DDBJ databases">
        <title>Transcriptomic and genomic resources for Thalictrum thalictroides and T. hernandezii: Facilitating candidate gene discovery in an emerging model plant lineage.</title>
        <authorList>
            <person name="Arias T."/>
            <person name="Riano-Pachon D.M."/>
            <person name="Di Stilio V.S."/>
        </authorList>
    </citation>
    <scope>NUCLEOTIDE SEQUENCE [LARGE SCALE GENOMIC DNA]</scope>
    <source>
        <strain evidence="3">cv. WT478/WT964</strain>
        <tissue evidence="2">Leaves</tissue>
    </source>
</reference>
<evidence type="ECO:0000256" key="1">
    <source>
        <dbReference type="SAM" id="Phobius"/>
    </source>
</evidence>
<protein>
    <submittedName>
        <fullName evidence="2">Uncharacterized protein</fullName>
    </submittedName>
</protein>
<name>A0A7J6XCV0_THATH</name>
<keyword evidence="3" id="KW-1185">Reference proteome</keyword>
<organism evidence="2 3">
    <name type="scientific">Thalictrum thalictroides</name>
    <name type="common">Rue-anemone</name>
    <name type="synonym">Anemone thalictroides</name>
    <dbReference type="NCBI Taxonomy" id="46969"/>
    <lineage>
        <taxon>Eukaryota</taxon>
        <taxon>Viridiplantae</taxon>
        <taxon>Streptophyta</taxon>
        <taxon>Embryophyta</taxon>
        <taxon>Tracheophyta</taxon>
        <taxon>Spermatophyta</taxon>
        <taxon>Magnoliopsida</taxon>
        <taxon>Ranunculales</taxon>
        <taxon>Ranunculaceae</taxon>
        <taxon>Thalictroideae</taxon>
        <taxon>Thalictrum</taxon>
    </lineage>
</organism>
<evidence type="ECO:0000313" key="2">
    <source>
        <dbReference type="EMBL" id="KAF5207626.1"/>
    </source>
</evidence>
<keyword evidence="1" id="KW-0812">Transmembrane</keyword>
<evidence type="ECO:0000313" key="3">
    <source>
        <dbReference type="Proteomes" id="UP000554482"/>
    </source>
</evidence>
<keyword evidence="1" id="KW-0472">Membrane</keyword>
<sequence>MNTTSYRASLSIIKCHRATVEIRGRSMIYPSHAIVELSGIKHSYFLMILGKLIVHLSAALSLPCHLILIHNTWFISTDNTTNNEKLGTDHVSEKINVKNIFVMP</sequence>